<comment type="subcellular location">
    <subcellularLocation>
        <location evidence="2">Cytoplasm</location>
    </subcellularLocation>
</comment>
<evidence type="ECO:0000313" key="7">
    <source>
        <dbReference type="Proteomes" id="UP001288320"/>
    </source>
</evidence>
<dbReference type="Proteomes" id="UP001288320">
    <property type="component" value="Unassembled WGS sequence"/>
</dbReference>
<dbReference type="GO" id="GO:0005737">
    <property type="term" value="C:cytoplasm"/>
    <property type="evidence" value="ECO:0007669"/>
    <property type="project" value="UniProtKB-SubCell"/>
</dbReference>
<feature type="active site" evidence="2 3">
    <location>
        <position position="388"/>
    </location>
</feature>
<dbReference type="EMBL" id="JAWNFV010000024">
    <property type="protein sequence ID" value="MDY5141427.1"/>
    <property type="molecule type" value="Genomic_DNA"/>
</dbReference>
<dbReference type="Pfam" id="PF00561">
    <property type="entry name" value="Abhydrolase_1"/>
    <property type="match status" value="1"/>
</dbReference>
<keyword evidence="2" id="KW-0963">Cytoplasm</keyword>
<organism evidence="6 7">
    <name type="scientific">Actinotignum timonense</name>
    <dbReference type="NCBI Taxonomy" id="1870995"/>
    <lineage>
        <taxon>Bacteria</taxon>
        <taxon>Bacillati</taxon>
        <taxon>Actinomycetota</taxon>
        <taxon>Actinomycetes</taxon>
        <taxon>Actinomycetales</taxon>
        <taxon>Actinomycetaceae</taxon>
        <taxon>Actinotignum</taxon>
    </lineage>
</organism>
<evidence type="ECO:0000256" key="3">
    <source>
        <dbReference type="PIRSR" id="PIRSR000443-1"/>
    </source>
</evidence>
<comment type="pathway">
    <text evidence="2">Amino-acid biosynthesis; L-methionine biosynthesis via de novo pathway; O-acetyl-L-homoserine from L-homoserine: step 1/1.</text>
</comment>
<evidence type="ECO:0000259" key="5">
    <source>
        <dbReference type="Pfam" id="PF00561"/>
    </source>
</evidence>
<keyword evidence="1 2" id="KW-0808">Transferase</keyword>
<sequence length="426" mass="45350">MTPSPQFLVGHAPLDPVTDAEPIGDFDTGYTPAPRLTERPTGAWLEGDDPGERRFADLGPLELELGGRLPQVRLAYETWGQLNADRSNAVLLCHALTGDSHAAARDGQSGWWKDIVGPGLAIDTDRYYVVCPNVLGGCQGSTGPASPAPDGQPWGPRFPEITMRDMAAAEARLADLLGVERWALVAGASFGGCRTMEWAASFPERVGAFAVLVAGPASTAEHIAYAHLQNLAIRLDPRWRGGHYYDAEPDESGVSGPDAGLGLAREIAHLTYRCAPELAARFGRTPQEGEDPLRGGRYAVQSYLDYHGAKLVARFDANSYLTISQAFITHDIGRGRGGTAQVVAGLKQPALVVAVDSDRLFYPQHMAELAAALPGARPLQTVHSAHGHDGFLIENNEVSAIIADFLAEVAPAKIAPVATAREGATL</sequence>
<keyword evidence="2 6" id="KW-0012">Acyltransferase</keyword>
<feature type="binding site" evidence="2">
    <location>
        <position position="265"/>
    </location>
    <ligand>
        <name>substrate</name>
    </ligand>
</feature>
<dbReference type="PIRSF" id="PIRSF000443">
    <property type="entry name" value="Homoser_Ac_trans"/>
    <property type="match status" value="1"/>
</dbReference>
<comment type="similarity">
    <text evidence="2">Belongs to the AB hydrolase superfamily. MetX family.</text>
</comment>
<gene>
    <name evidence="2" type="primary">metXA</name>
    <name evidence="6" type="ORF">R6G74_08930</name>
</gene>
<dbReference type="PANTHER" id="PTHR32268">
    <property type="entry name" value="HOMOSERINE O-ACETYLTRANSFERASE"/>
    <property type="match status" value="1"/>
</dbReference>
<dbReference type="EC" id="2.3.1.31" evidence="2"/>
<comment type="caution">
    <text evidence="6">The sequence shown here is derived from an EMBL/GenBank/DDBJ whole genome shotgun (WGS) entry which is preliminary data.</text>
</comment>
<dbReference type="GO" id="GO:0004414">
    <property type="term" value="F:homoserine O-acetyltransferase activity"/>
    <property type="evidence" value="ECO:0007669"/>
    <property type="project" value="UniProtKB-UniRule"/>
</dbReference>
<reference evidence="6" key="1">
    <citation type="submission" date="2023-10" db="EMBL/GenBank/DDBJ databases">
        <title>Whole Genome based description of the genera Actinobaculum and Actinotignum reveals a complex phylogenetic relationship within the species included in the genus Actinotignum.</title>
        <authorList>
            <person name="Jensen C.S."/>
            <person name="Dargis R."/>
            <person name="Kemp M."/>
            <person name="Christensen J.J."/>
        </authorList>
    </citation>
    <scope>NUCLEOTIDE SEQUENCE</scope>
    <source>
        <strain evidence="6">SLA_B245</strain>
    </source>
</reference>
<evidence type="ECO:0000256" key="1">
    <source>
        <dbReference type="ARBA" id="ARBA00022679"/>
    </source>
</evidence>
<feature type="binding site" evidence="2">
    <location>
        <position position="389"/>
    </location>
    <ligand>
        <name>substrate</name>
    </ligand>
</feature>
<dbReference type="InterPro" id="IPR000073">
    <property type="entry name" value="AB_hydrolase_1"/>
</dbReference>
<accession>A0AAW9HPM1</accession>
<feature type="active site" evidence="2 3">
    <location>
        <position position="358"/>
    </location>
</feature>
<dbReference type="GeneID" id="92813531"/>
<evidence type="ECO:0000313" key="6">
    <source>
        <dbReference type="EMBL" id="MDY5141427.1"/>
    </source>
</evidence>
<dbReference type="NCBIfam" id="NF001209">
    <property type="entry name" value="PRK00175.1"/>
    <property type="match status" value="1"/>
</dbReference>
<comment type="caution">
    <text evidence="2">Lacks conserved residue(s) required for the propagation of feature annotation.</text>
</comment>
<comment type="catalytic activity">
    <reaction evidence="2">
        <text>L-homoserine + acetyl-CoA = O-acetyl-L-homoserine + CoA</text>
        <dbReference type="Rhea" id="RHEA:13701"/>
        <dbReference type="ChEBI" id="CHEBI:57287"/>
        <dbReference type="ChEBI" id="CHEBI:57288"/>
        <dbReference type="ChEBI" id="CHEBI:57476"/>
        <dbReference type="ChEBI" id="CHEBI:57716"/>
        <dbReference type="EC" id="2.3.1.31"/>
    </reaction>
</comment>
<comment type="function">
    <text evidence="2">Transfers an acetyl group from acetyl-CoA to L-homoserine, forming acetyl-L-homoserine.</text>
</comment>
<evidence type="ECO:0000256" key="2">
    <source>
        <dbReference type="HAMAP-Rule" id="MF_00296"/>
    </source>
</evidence>
<feature type="region of interest" description="Disordered" evidence="4">
    <location>
        <begin position="1"/>
        <end position="50"/>
    </location>
</feature>
<dbReference type="SUPFAM" id="SSF53474">
    <property type="entry name" value="alpha/beta-Hydrolases"/>
    <property type="match status" value="1"/>
</dbReference>
<dbReference type="PANTHER" id="PTHR32268:SF11">
    <property type="entry name" value="HOMOSERINE O-ACETYLTRANSFERASE"/>
    <property type="match status" value="1"/>
</dbReference>
<comment type="subunit">
    <text evidence="2">Homodimer.</text>
</comment>
<name>A0AAW9HPM1_9ACTO</name>
<feature type="domain" description="AB hydrolase-1" evidence="5">
    <location>
        <begin position="88"/>
        <end position="386"/>
    </location>
</feature>
<dbReference type="InterPro" id="IPR029058">
    <property type="entry name" value="AB_hydrolase_fold"/>
</dbReference>
<dbReference type="InterPro" id="IPR008220">
    <property type="entry name" value="HAT_MetX-like"/>
</dbReference>
<dbReference type="NCBIfam" id="TIGR01392">
    <property type="entry name" value="homoserO_Ac_trn"/>
    <property type="match status" value="1"/>
</dbReference>
<proteinExistence type="inferred from homology"/>
<protein>
    <recommendedName>
        <fullName evidence="2">Homoserine O-acetyltransferase</fullName>
        <shortName evidence="2">HAT</shortName>
        <ecNumber evidence="2">2.3.1.31</ecNumber>
    </recommendedName>
    <alternativeName>
        <fullName evidence="2">Homoserine transacetylase</fullName>
        <shortName evidence="2">HTA</shortName>
    </alternativeName>
</protein>
<dbReference type="GO" id="GO:0009092">
    <property type="term" value="P:homoserine metabolic process"/>
    <property type="evidence" value="ECO:0007669"/>
    <property type="project" value="TreeGrafter"/>
</dbReference>
<keyword evidence="2" id="KW-0028">Amino-acid biosynthesis</keyword>
<evidence type="ECO:0000256" key="4">
    <source>
        <dbReference type="SAM" id="MobiDB-lite"/>
    </source>
</evidence>
<feature type="active site" description="Nucleophile" evidence="2 3">
    <location>
        <position position="189"/>
    </location>
</feature>
<dbReference type="HAMAP" id="MF_00296">
    <property type="entry name" value="MetX_acyltransf"/>
    <property type="match status" value="1"/>
</dbReference>
<dbReference type="GO" id="GO:0009086">
    <property type="term" value="P:methionine biosynthetic process"/>
    <property type="evidence" value="ECO:0007669"/>
    <property type="project" value="UniProtKB-UniRule"/>
</dbReference>
<dbReference type="AlphaFoldDB" id="A0AAW9HPM1"/>
<dbReference type="Gene3D" id="3.40.50.1820">
    <property type="entry name" value="alpha/beta hydrolase"/>
    <property type="match status" value="1"/>
</dbReference>
<keyword evidence="2" id="KW-0486">Methionine biosynthesis</keyword>
<dbReference type="RefSeq" id="WP_087069948.1">
    <property type="nucleotide sequence ID" value="NZ_CAUPFC010000017.1"/>
</dbReference>